<evidence type="ECO:0000313" key="2">
    <source>
        <dbReference type="EMBL" id="MDR7272612.1"/>
    </source>
</evidence>
<name>A0ABU1YUT0_ROSSA</name>
<keyword evidence="1" id="KW-0472">Membrane</keyword>
<dbReference type="EMBL" id="JAVDXU010000005">
    <property type="protein sequence ID" value="MDR7272612.1"/>
    <property type="molecule type" value="Genomic_DNA"/>
</dbReference>
<evidence type="ECO:0008006" key="4">
    <source>
        <dbReference type="Google" id="ProtNLM"/>
    </source>
</evidence>
<evidence type="ECO:0000313" key="3">
    <source>
        <dbReference type="Proteomes" id="UP001180453"/>
    </source>
</evidence>
<comment type="caution">
    <text evidence="2">The sequence shown here is derived from an EMBL/GenBank/DDBJ whole genome shotgun (WGS) entry which is preliminary data.</text>
</comment>
<gene>
    <name evidence="2" type="ORF">J2X20_005295</name>
</gene>
<evidence type="ECO:0000256" key="1">
    <source>
        <dbReference type="SAM" id="Phobius"/>
    </source>
</evidence>
<proteinExistence type="predicted"/>
<accession>A0ABU1YUT0</accession>
<sequence>MKHPLVTALLLVAALACYGFGLGGDIALLLALGAVFELGFWARAVPGFGLLSRKREQRAESASTGHPG</sequence>
<keyword evidence="1" id="KW-0812">Transmembrane</keyword>
<keyword evidence="3" id="KW-1185">Reference proteome</keyword>
<dbReference type="Proteomes" id="UP001180453">
    <property type="component" value="Unassembled WGS sequence"/>
</dbReference>
<dbReference type="PROSITE" id="PS51257">
    <property type="entry name" value="PROKAR_LIPOPROTEIN"/>
    <property type="match status" value="1"/>
</dbReference>
<reference evidence="2 3" key="1">
    <citation type="submission" date="2023-07" db="EMBL/GenBank/DDBJ databases">
        <title>Sorghum-associated microbial communities from plants grown in Nebraska, USA.</title>
        <authorList>
            <person name="Schachtman D."/>
        </authorList>
    </citation>
    <scope>NUCLEOTIDE SEQUENCE [LARGE SCALE GENOMIC DNA]</scope>
    <source>
        <strain evidence="2 3">BE314</strain>
    </source>
</reference>
<organism evidence="2 3">
    <name type="scientific">Roseateles saccharophilus</name>
    <name type="common">Pseudomonas saccharophila</name>
    <dbReference type="NCBI Taxonomy" id="304"/>
    <lineage>
        <taxon>Bacteria</taxon>
        <taxon>Pseudomonadati</taxon>
        <taxon>Pseudomonadota</taxon>
        <taxon>Betaproteobacteria</taxon>
        <taxon>Burkholderiales</taxon>
        <taxon>Sphaerotilaceae</taxon>
        <taxon>Roseateles</taxon>
    </lineage>
</organism>
<feature type="transmembrane region" description="Helical" evidence="1">
    <location>
        <begin position="29"/>
        <end position="51"/>
    </location>
</feature>
<keyword evidence="1" id="KW-1133">Transmembrane helix</keyword>
<dbReference type="RefSeq" id="WP_310272068.1">
    <property type="nucleotide sequence ID" value="NZ_JAVDXU010000005.1"/>
</dbReference>
<protein>
    <recommendedName>
        <fullName evidence="4">Phosphatidate cytidylyltransferase</fullName>
    </recommendedName>
</protein>